<evidence type="ECO:0000313" key="1">
    <source>
        <dbReference type="EMBL" id="PNX54389.1"/>
    </source>
</evidence>
<organism evidence="1 2">
    <name type="scientific">Trifolium pratense</name>
    <name type="common">Red clover</name>
    <dbReference type="NCBI Taxonomy" id="57577"/>
    <lineage>
        <taxon>Eukaryota</taxon>
        <taxon>Viridiplantae</taxon>
        <taxon>Streptophyta</taxon>
        <taxon>Embryophyta</taxon>
        <taxon>Tracheophyta</taxon>
        <taxon>Spermatophyta</taxon>
        <taxon>Magnoliopsida</taxon>
        <taxon>eudicotyledons</taxon>
        <taxon>Gunneridae</taxon>
        <taxon>Pentapetalae</taxon>
        <taxon>rosids</taxon>
        <taxon>fabids</taxon>
        <taxon>Fabales</taxon>
        <taxon>Fabaceae</taxon>
        <taxon>Papilionoideae</taxon>
        <taxon>50 kb inversion clade</taxon>
        <taxon>NPAAA clade</taxon>
        <taxon>Hologalegina</taxon>
        <taxon>IRL clade</taxon>
        <taxon>Trifolieae</taxon>
        <taxon>Trifolium</taxon>
    </lineage>
</organism>
<sequence length="185" mass="21542">FHHEKFFCTEYEKSKVATDKIALQAASEGVPIVLLYPGVIYGPDSENVRFSEISCMFGSAVPVDGEIVRITVHWIGCSFSNRASSWWKDICSIDVREDGSWFAKNMSRRLGNGNSTRFWLDCWFDNLPLCERFPRLFSISTQKDGMVSNFWVEREGVWGWEMGWRRRLFVWEEDLYAGFRDVLPV</sequence>
<dbReference type="AlphaFoldDB" id="A0A2K3JK29"/>
<evidence type="ECO:0000313" key="2">
    <source>
        <dbReference type="Proteomes" id="UP000236291"/>
    </source>
</evidence>
<dbReference type="Proteomes" id="UP000236291">
    <property type="component" value="Unassembled WGS sequence"/>
</dbReference>
<comment type="caution">
    <text evidence="1">The sequence shown here is derived from an EMBL/GenBank/DDBJ whole genome shotgun (WGS) entry which is preliminary data.</text>
</comment>
<proteinExistence type="predicted"/>
<accession>A0A2K3JK29</accession>
<dbReference type="Gene3D" id="3.40.50.720">
    <property type="entry name" value="NAD(P)-binding Rossmann-like Domain"/>
    <property type="match status" value="1"/>
</dbReference>
<feature type="non-terminal residue" evidence="1">
    <location>
        <position position="1"/>
    </location>
</feature>
<reference evidence="1 2" key="1">
    <citation type="journal article" date="2014" name="Am. J. Bot.">
        <title>Genome assembly and annotation for red clover (Trifolium pratense; Fabaceae).</title>
        <authorList>
            <person name="Istvanek J."/>
            <person name="Jaros M."/>
            <person name="Krenek A."/>
            <person name="Repkova J."/>
        </authorList>
    </citation>
    <scope>NUCLEOTIDE SEQUENCE [LARGE SCALE GENOMIC DNA]</scope>
    <source>
        <strain evidence="2">cv. Tatra</strain>
        <tissue evidence="1">Young leaves</tissue>
    </source>
</reference>
<dbReference type="STRING" id="57577.A0A2K3JK29"/>
<protein>
    <submittedName>
        <fullName evidence="1">NAD(P)-binding rossmann-fold protein</fullName>
    </submittedName>
</protein>
<dbReference type="PANTHER" id="PTHR36617:SF16">
    <property type="entry name" value="OS04G0516500 PROTEIN"/>
    <property type="match status" value="1"/>
</dbReference>
<dbReference type="EMBL" id="ASHM01067793">
    <property type="protein sequence ID" value="PNX54389.1"/>
    <property type="molecule type" value="Genomic_DNA"/>
</dbReference>
<reference evidence="1 2" key="2">
    <citation type="journal article" date="2017" name="Front. Plant Sci.">
        <title>Gene Classification and Mining of Molecular Markers Useful in Red Clover (Trifolium pratense) Breeding.</title>
        <authorList>
            <person name="Istvanek J."/>
            <person name="Dluhosova J."/>
            <person name="Dluhos P."/>
            <person name="Patkova L."/>
            <person name="Nedelnik J."/>
            <person name="Repkova J."/>
        </authorList>
    </citation>
    <scope>NUCLEOTIDE SEQUENCE [LARGE SCALE GENOMIC DNA]</scope>
    <source>
        <strain evidence="2">cv. Tatra</strain>
        <tissue evidence="1">Young leaves</tissue>
    </source>
</reference>
<gene>
    <name evidence="1" type="ORF">L195_g048008</name>
</gene>
<name>A0A2K3JK29_TRIPR</name>
<dbReference type="PANTHER" id="PTHR36617">
    <property type="entry name" value="PROTEIN, PUTATIVE-RELATED"/>
    <property type="match status" value="1"/>
</dbReference>